<dbReference type="AlphaFoldDB" id="X1HV78"/>
<name>X1HV78_9ZZZZ</name>
<reference evidence="1" key="1">
    <citation type="journal article" date="2014" name="Front. Microbiol.">
        <title>High frequency of phylogenetically diverse reductive dehalogenase-homologous genes in deep subseafloor sedimentary metagenomes.</title>
        <authorList>
            <person name="Kawai M."/>
            <person name="Futagami T."/>
            <person name="Toyoda A."/>
            <person name="Takaki Y."/>
            <person name="Nishi S."/>
            <person name="Hori S."/>
            <person name="Arai W."/>
            <person name="Tsubouchi T."/>
            <person name="Morono Y."/>
            <person name="Uchiyama I."/>
            <person name="Ito T."/>
            <person name="Fujiyama A."/>
            <person name="Inagaki F."/>
            <person name="Takami H."/>
        </authorList>
    </citation>
    <scope>NUCLEOTIDE SEQUENCE</scope>
    <source>
        <strain evidence="1">Expedition CK06-06</strain>
    </source>
</reference>
<proteinExistence type="predicted"/>
<feature type="non-terminal residue" evidence="1">
    <location>
        <position position="57"/>
    </location>
</feature>
<feature type="non-terminal residue" evidence="1">
    <location>
        <position position="1"/>
    </location>
</feature>
<comment type="caution">
    <text evidence="1">The sequence shown here is derived from an EMBL/GenBank/DDBJ whole genome shotgun (WGS) entry which is preliminary data.</text>
</comment>
<organism evidence="1">
    <name type="scientific">marine sediment metagenome</name>
    <dbReference type="NCBI Taxonomy" id="412755"/>
    <lineage>
        <taxon>unclassified sequences</taxon>
        <taxon>metagenomes</taxon>
        <taxon>ecological metagenomes</taxon>
    </lineage>
</organism>
<dbReference type="EMBL" id="BARU01016031">
    <property type="protein sequence ID" value="GAH57734.1"/>
    <property type="molecule type" value="Genomic_DNA"/>
</dbReference>
<protein>
    <submittedName>
        <fullName evidence="1">Uncharacterized protein</fullName>
    </submittedName>
</protein>
<sequence>IIFTIPTIKFGIGESEEMKSMFIEKYESADKASFMEVLKTALKTKNFRISLMGYTAF</sequence>
<evidence type="ECO:0000313" key="1">
    <source>
        <dbReference type="EMBL" id="GAH57734.1"/>
    </source>
</evidence>
<accession>X1HV78</accession>
<gene>
    <name evidence="1" type="ORF">S03H2_27072</name>
</gene>